<feature type="region of interest" description="Disordered" evidence="1">
    <location>
        <begin position="62"/>
        <end position="90"/>
    </location>
</feature>
<keyword evidence="3" id="KW-1185">Reference proteome</keyword>
<dbReference type="Proteomes" id="UP001189624">
    <property type="component" value="Chromosome 10"/>
</dbReference>
<accession>A0AA86W4J6</accession>
<sequence length="205" mass="22763">MMSQQQNQNENENLPSVQQSGADVKPFSIRNISQNWPFEEKHLQLCLKNGLKEKDLFPPLEASKASHDGPLKGCSKIHSPNDDNNKEADSCNAEVPQDIVVDECNNKVINHHSSHEEGNHSNQSNCCNYSGGLSPPEDACPLSSSTNVHKNSPPLPLSSKAVKYARKRRKGKCREQTLLSENISKAEAVDEDSCRKSRSEDRVMV</sequence>
<name>A0AA86W4J6_9FABA</name>
<proteinExistence type="predicted"/>
<feature type="region of interest" description="Disordered" evidence="1">
    <location>
        <begin position="138"/>
        <end position="157"/>
    </location>
</feature>
<feature type="region of interest" description="Disordered" evidence="1">
    <location>
        <begin position="1"/>
        <end position="22"/>
    </location>
</feature>
<protein>
    <submittedName>
        <fullName evidence="2">Uncharacterized protein</fullName>
    </submittedName>
</protein>
<evidence type="ECO:0000256" key="1">
    <source>
        <dbReference type="SAM" id="MobiDB-lite"/>
    </source>
</evidence>
<dbReference type="Gramene" id="rna-AYBTSS11_LOCUS29925">
    <property type="protein sequence ID" value="CAJ1977755.1"/>
    <property type="gene ID" value="gene-AYBTSS11_LOCUS29925"/>
</dbReference>
<gene>
    <name evidence="2" type="ORF">AYBTSS11_LOCUS29925</name>
</gene>
<evidence type="ECO:0000313" key="2">
    <source>
        <dbReference type="EMBL" id="CAJ1977755.1"/>
    </source>
</evidence>
<dbReference type="AlphaFoldDB" id="A0AA86W4J6"/>
<dbReference type="EMBL" id="OY731407">
    <property type="protein sequence ID" value="CAJ1977755.1"/>
    <property type="molecule type" value="Genomic_DNA"/>
</dbReference>
<feature type="compositionally biased region" description="Basic and acidic residues" evidence="1">
    <location>
        <begin position="79"/>
        <end position="89"/>
    </location>
</feature>
<organism evidence="2 3">
    <name type="scientific">Sphenostylis stenocarpa</name>
    <dbReference type="NCBI Taxonomy" id="92480"/>
    <lineage>
        <taxon>Eukaryota</taxon>
        <taxon>Viridiplantae</taxon>
        <taxon>Streptophyta</taxon>
        <taxon>Embryophyta</taxon>
        <taxon>Tracheophyta</taxon>
        <taxon>Spermatophyta</taxon>
        <taxon>Magnoliopsida</taxon>
        <taxon>eudicotyledons</taxon>
        <taxon>Gunneridae</taxon>
        <taxon>Pentapetalae</taxon>
        <taxon>rosids</taxon>
        <taxon>fabids</taxon>
        <taxon>Fabales</taxon>
        <taxon>Fabaceae</taxon>
        <taxon>Papilionoideae</taxon>
        <taxon>50 kb inversion clade</taxon>
        <taxon>NPAAA clade</taxon>
        <taxon>indigoferoid/millettioid clade</taxon>
        <taxon>Phaseoleae</taxon>
        <taxon>Sphenostylis</taxon>
    </lineage>
</organism>
<feature type="compositionally biased region" description="Low complexity" evidence="1">
    <location>
        <begin position="1"/>
        <end position="13"/>
    </location>
</feature>
<evidence type="ECO:0000313" key="3">
    <source>
        <dbReference type="Proteomes" id="UP001189624"/>
    </source>
</evidence>
<reference evidence="2" key="1">
    <citation type="submission" date="2023-10" db="EMBL/GenBank/DDBJ databases">
        <authorList>
            <person name="Domelevo Entfellner J.-B."/>
        </authorList>
    </citation>
    <scope>NUCLEOTIDE SEQUENCE</scope>
</reference>